<feature type="binding site" evidence="20">
    <location>
        <position position="322"/>
    </location>
    <ligand>
        <name>S-adenosyl-L-methionine</name>
        <dbReference type="ChEBI" id="CHEBI:59789"/>
    </ligand>
</feature>
<keyword evidence="5" id="KW-0678">Repressor</keyword>
<dbReference type="GO" id="GO:0052906">
    <property type="term" value="F:tRNA (guanine(37)-N1)-methyltransferase activity"/>
    <property type="evidence" value="ECO:0007669"/>
    <property type="project" value="UniProtKB-UniRule"/>
</dbReference>
<feature type="binding site" evidence="20">
    <location>
        <begin position="257"/>
        <end position="258"/>
    </location>
    <ligand>
        <name>S-adenosyl-L-methionine</name>
        <dbReference type="ChEBI" id="CHEBI:59789"/>
    </ligand>
</feature>
<dbReference type="Gene3D" id="3.40.50.300">
    <property type="entry name" value="P-loop containing nucleotide triphosphate hydrolases"/>
    <property type="match status" value="1"/>
</dbReference>
<dbReference type="Gene3D" id="3.40.50.150">
    <property type="entry name" value="Vaccinia Virus protein VP39"/>
    <property type="match status" value="1"/>
</dbReference>
<evidence type="ECO:0000256" key="8">
    <source>
        <dbReference type="ARBA" id="ARBA00022679"/>
    </source>
</evidence>
<keyword evidence="15 20" id="KW-0539">Nucleus</keyword>
<feature type="compositionally biased region" description="Pro residues" evidence="21">
    <location>
        <begin position="498"/>
        <end position="507"/>
    </location>
</feature>
<keyword evidence="12" id="KW-0805">Transcription regulation</keyword>
<feature type="region of interest" description="Disordered" evidence="21">
    <location>
        <begin position="819"/>
        <end position="1002"/>
    </location>
</feature>
<evidence type="ECO:0000313" key="23">
    <source>
        <dbReference type="EMBL" id="CAD7274043.1"/>
    </source>
</evidence>
<evidence type="ECO:0000256" key="11">
    <source>
        <dbReference type="ARBA" id="ARBA00022843"/>
    </source>
</evidence>
<evidence type="ECO:0000256" key="17">
    <source>
        <dbReference type="ARBA" id="ARBA00047783"/>
    </source>
</evidence>
<evidence type="ECO:0000256" key="1">
    <source>
        <dbReference type="ARBA" id="ARBA00004324"/>
    </source>
</evidence>
<feature type="region of interest" description="Disordered" evidence="21">
    <location>
        <begin position="1752"/>
        <end position="1771"/>
    </location>
</feature>
<keyword evidence="11" id="KW-0832">Ubl conjugation</keyword>
<feature type="binding site" evidence="20">
    <location>
        <begin position="283"/>
        <end position="284"/>
    </location>
    <ligand>
        <name>S-adenosyl-L-methionine</name>
        <dbReference type="ChEBI" id="CHEBI:59789"/>
    </ligand>
</feature>
<dbReference type="Pfam" id="PF13671">
    <property type="entry name" value="AAA_33"/>
    <property type="match status" value="1"/>
</dbReference>
<proteinExistence type="inferred from homology"/>
<comment type="function">
    <text evidence="16">Involved in mitochondrial tRNA methylation. Specifically methylates the N1 position of guanosine-37 in various tRNAs. Methylation is not dependent on the nature of the nucleoside 5' of the target nucleoside. This is the first step in the biosynthesis of wybutosine (yW), a modified base adjacent to the anticodon of tRNAs and required for accurate decoding.</text>
</comment>
<evidence type="ECO:0000256" key="9">
    <source>
        <dbReference type="ARBA" id="ARBA00022691"/>
    </source>
</evidence>
<gene>
    <name evidence="23" type="ORF">NMOB1V02_LOCUS1901</name>
</gene>
<dbReference type="FunFam" id="3.40.50.300:FF:000399">
    <property type="entry name" value="YLP motif containing 1"/>
    <property type="match status" value="1"/>
</dbReference>
<evidence type="ECO:0000256" key="3">
    <source>
        <dbReference type="ARBA" id="ARBA00022481"/>
    </source>
</evidence>
<keyword evidence="3" id="KW-0488">Methylation</keyword>
<feature type="compositionally biased region" description="Polar residues" evidence="21">
    <location>
        <begin position="683"/>
        <end position="717"/>
    </location>
</feature>
<dbReference type="InterPro" id="IPR026314">
    <property type="entry name" value="YLP_motif_con_p1"/>
</dbReference>
<evidence type="ECO:0000313" key="24">
    <source>
        <dbReference type="Proteomes" id="UP000678499"/>
    </source>
</evidence>
<comment type="subunit">
    <text evidence="20">Monomer.</text>
</comment>
<evidence type="ECO:0000256" key="16">
    <source>
        <dbReference type="ARBA" id="ARBA00045951"/>
    </source>
</evidence>
<dbReference type="GO" id="GO:0070901">
    <property type="term" value="P:mitochondrial tRNA methylation"/>
    <property type="evidence" value="ECO:0007669"/>
    <property type="project" value="UniProtKB-ARBA"/>
</dbReference>
<keyword evidence="13 20" id="KW-0496">Mitochondrion</keyword>
<evidence type="ECO:0000256" key="12">
    <source>
        <dbReference type="ARBA" id="ARBA00023015"/>
    </source>
</evidence>
<comment type="subcellular location">
    <subcellularLocation>
        <location evidence="20">Mitochondrion matrix</location>
    </subcellularLocation>
    <subcellularLocation>
        <location evidence="20">Nucleus</location>
    </subcellularLocation>
    <subcellularLocation>
        <location evidence="20">Cytoplasm</location>
    </subcellularLocation>
    <subcellularLocation>
        <location evidence="1">Nucleus speckle</location>
    </subcellularLocation>
    <text evidence="20">Predominantly in the mitochondria and in the nucleus.</text>
</comment>
<dbReference type="SUPFAM" id="SSF53335">
    <property type="entry name" value="S-adenosyl-L-methionine-dependent methyltransferases"/>
    <property type="match status" value="1"/>
</dbReference>
<dbReference type="HAMAP" id="MF_03152">
    <property type="entry name" value="TRM5"/>
    <property type="match status" value="1"/>
</dbReference>
<comment type="function">
    <text evidence="18">Plays a role in the reduction of telomerase activity during differentiation of embryonic stem cells by binding to the core promoter of TERT and controlling its down-regulation.</text>
</comment>
<dbReference type="OrthoDB" id="408788at2759"/>
<evidence type="ECO:0000256" key="10">
    <source>
        <dbReference type="ARBA" id="ARBA00022694"/>
    </source>
</evidence>
<dbReference type="InterPro" id="IPR056743">
    <property type="entry name" value="TRM5-TYW2-like_MTfase"/>
</dbReference>
<feature type="compositionally biased region" description="Polar residues" evidence="21">
    <location>
        <begin position="854"/>
        <end position="864"/>
    </location>
</feature>
<evidence type="ECO:0000256" key="15">
    <source>
        <dbReference type="ARBA" id="ARBA00023242"/>
    </source>
</evidence>
<dbReference type="SUPFAM" id="SSF52540">
    <property type="entry name" value="P-loop containing nucleoside triphosphate hydrolases"/>
    <property type="match status" value="1"/>
</dbReference>
<feature type="compositionally biased region" description="Polar residues" evidence="21">
    <location>
        <begin position="540"/>
        <end position="586"/>
    </location>
</feature>
<keyword evidence="14" id="KW-0804">Transcription</keyword>
<feature type="compositionally biased region" description="Low complexity" evidence="21">
    <location>
        <begin position="415"/>
        <end position="424"/>
    </location>
</feature>
<keyword evidence="4 20" id="KW-0963">Cytoplasm</keyword>
<comment type="catalytic activity">
    <reaction evidence="17 20">
        <text>guanosine(37) in tRNA + S-adenosyl-L-methionine = N(1)-methylguanosine(37) in tRNA + S-adenosyl-L-homocysteine + H(+)</text>
        <dbReference type="Rhea" id="RHEA:36899"/>
        <dbReference type="Rhea" id="RHEA-COMP:10145"/>
        <dbReference type="Rhea" id="RHEA-COMP:10147"/>
        <dbReference type="ChEBI" id="CHEBI:15378"/>
        <dbReference type="ChEBI" id="CHEBI:57856"/>
        <dbReference type="ChEBI" id="CHEBI:59789"/>
        <dbReference type="ChEBI" id="CHEBI:73542"/>
        <dbReference type="ChEBI" id="CHEBI:74269"/>
        <dbReference type="EC" id="2.1.1.228"/>
    </reaction>
</comment>
<evidence type="ECO:0000256" key="14">
    <source>
        <dbReference type="ARBA" id="ARBA00023163"/>
    </source>
</evidence>
<feature type="compositionally biased region" description="Basic and acidic residues" evidence="21">
    <location>
        <begin position="889"/>
        <end position="902"/>
    </location>
</feature>
<dbReference type="InterPro" id="IPR030382">
    <property type="entry name" value="MeTrfase_TRM5/TYW2"/>
</dbReference>
<dbReference type="GO" id="GO:0016607">
    <property type="term" value="C:nuclear speck"/>
    <property type="evidence" value="ECO:0007669"/>
    <property type="project" value="UniProtKB-SubCell"/>
</dbReference>
<dbReference type="PANTHER" id="PTHR13413:SF0">
    <property type="entry name" value="YLP MOTIF-CONTAINING PROTEIN 1"/>
    <property type="match status" value="1"/>
</dbReference>
<feature type="region of interest" description="Disordered" evidence="21">
    <location>
        <begin position="1439"/>
        <end position="1469"/>
    </location>
</feature>
<organism evidence="23">
    <name type="scientific">Notodromas monacha</name>
    <dbReference type="NCBI Taxonomy" id="399045"/>
    <lineage>
        <taxon>Eukaryota</taxon>
        <taxon>Metazoa</taxon>
        <taxon>Ecdysozoa</taxon>
        <taxon>Arthropoda</taxon>
        <taxon>Crustacea</taxon>
        <taxon>Oligostraca</taxon>
        <taxon>Ostracoda</taxon>
        <taxon>Podocopa</taxon>
        <taxon>Podocopida</taxon>
        <taxon>Cypridocopina</taxon>
        <taxon>Cypridoidea</taxon>
        <taxon>Cyprididae</taxon>
        <taxon>Notodromas</taxon>
    </lineage>
</organism>
<dbReference type="Gene3D" id="3.30.300.110">
    <property type="entry name" value="Met-10+ protein-like domains"/>
    <property type="match status" value="1"/>
</dbReference>
<dbReference type="PANTHER" id="PTHR13413">
    <property type="entry name" value="YLP MOTIF CONTAINING PROTEIN NUCLEAR PROTEIN ZAP"/>
    <property type="match status" value="1"/>
</dbReference>
<dbReference type="Pfam" id="PF02475">
    <property type="entry name" value="TRM5-TYW2_MTfase"/>
    <property type="match status" value="1"/>
</dbReference>
<dbReference type="InterPro" id="IPR029063">
    <property type="entry name" value="SAM-dependent_MTases_sf"/>
</dbReference>
<dbReference type="EC" id="2.1.1.228" evidence="20"/>
<feature type="compositionally biased region" description="Polar residues" evidence="21">
    <location>
        <begin position="968"/>
        <end position="979"/>
    </location>
</feature>
<dbReference type="InterPro" id="IPR027417">
    <property type="entry name" value="P-loop_NTPase"/>
</dbReference>
<evidence type="ECO:0000256" key="13">
    <source>
        <dbReference type="ARBA" id="ARBA00023128"/>
    </source>
</evidence>
<dbReference type="Pfam" id="PF26583">
    <property type="entry name" value="Spectrin_YLPM1"/>
    <property type="match status" value="1"/>
</dbReference>
<dbReference type="Proteomes" id="UP000678499">
    <property type="component" value="Unassembled WGS sequence"/>
</dbReference>
<dbReference type="EMBL" id="CAJPEX010000199">
    <property type="protein sequence ID" value="CAG0914195.1"/>
    <property type="molecule type" value="Genomic_DNA"/>
</dbReference>
<feature type="compositionally biased region" description="Polar residues" evidence="21">
    <location>
        <begin position="459"/>
        <end position="477"/>
    </location>
</feature>
<keyword evidence="24" id="KW-1185">Reference proteome</keyword>
<evidence type="ECO:0000256" key="18">
    <source>
        <dbReference type="ARBA" id="ARBA00058677"/>
    </source>
</evidence>
<dbReference type="EMBL" id="OA882236">
    <property type="protein sequence ID" value="CAD7274043.1"/>
    <property type="molecule type" value="Genomic_DNA"/>
</dbReference>
<dbReference type="GO" id="GO:0005524">
    <property type="term" value="F:ATP binding"/>
    <property type="evidence" value="ECO:0007669"/>
    <property type="project" value="UniProtKB-KW"/>
</dbReference>
<feature type="binding site" evidence="20">
    <location>
        <position position="220"/>
    </location>
    <ligand>
        <name>S-adenosyl-L-methionine</name>
        <dbReference type="ChEBI" id="CHEBI:59789"/>
    </ligand>
</feature>
<dbReference type="InterPro" id="IPR058903">
    <property type="entry name" value="Spectrin_YLPM1-like"/>
</dbReference>
<feature type="compositionally biased region" description="Pro residues" evidence="21">
    <location>
        <begin position="726"/>
        <end position="735"/>
    </location>
</feature>
<dbReference type="Pfam" id="PF25133">
    <property type="entry name" value="TYW2_N_2"/>
    <property type="match status" value="1"/>
</dbReference>
<evidence type="ECO:0000256" key="4">
    <source>
        <dbReference type="ARBA" id="ARBA00022490"/>
    </source>
</evidence>
<feature type="domain" description="SAM-dependent methyltransferase TRM5/TYW2-type" evidence="22">
    <location>
        <begin position="131"/>
        <end position="413"/>
    </location>
</feature>
<feature type="compositionally biased region" description="Polar residues" evidence="21">
    <location>
        <begin position="515"/>
        <end position="531"/>
    </location>
</feature>
<dbReference type="InterPro" id="IPR025792">
    <property type="entry name" value="tRNA_Gua_MeTrfase_euk"/>
</dbReference>
<feature type="region of interest" description="Disordered" evidence="21">
    <location>
        <begin position="415"/>
        <end position="762"/>
    </location>
</feature>
<sequence length="1875" mass="211401">MFSEISPPSDVAGMKKLDREKFVKDVVIPHFITEKSSVSKAISLLKPLFLKLRNFKPVTEAVCDSPGKEQKKIFLDPKKFDACTDIRQRINAADVRGVFGESIVRLTYSNWNKDEILKAVLPTGMEHISSFSSIGHIVHVNLRDDLLPYKLLIGEVLLDQVVNARSVVNKKSGISSVYRNFEMELLAGEEDTVVTVSESGCRFSFDFAKVYWNPRLSTERDRILKVLTRGDILMDVFAGVGPFAIPAAKKCEVHANDLNPASYDSLKTNLLLNKVECSTYNMDGHEFIALHCAAVIRRHWKALLGVPPCDRQQPSKLHVLMNLPAIAVTFLSSFVGLMNNCGIHCKQINDLFLPIVHVYCFLKESENIQSDAVKLVESHLGRPLRKTYIQEVVLVRDVSHSKMMVRNQPIRAGLLPAPAGARPGFSKTENLPETQSTTTYGFQRNYGSSQASHDLGNPPLSQNSVDNRMQMTGNSPSGVPKQGNFGGATSSQGGFGGNPPPPPPPSVAPVGYTGYSYSGNPPSSAVNQNVPGRQPVAPGPTQNTGYTGYGYSSNPPSSAVNQSTQVRQQISGASQNHAFNNTQQGKNFPGPPMNQAFPGSSQNQRFPGAQQRFPGPPSVQTFSGVPQTPRYPDANHYPTHSSQNQNRPAELHNQGYFGPPQNFGYPSAPSNQGFSNVVPGAAQNRTFPGTHPNPNYTGGSTSSIPVPHPSSGQNAVPPSSLLMFNKPPPPPPEPHPNVDMEIEAETGSDRCETPESQLDESEKLFRKEAQEWQKGYDDWKEQNKNHPDKELYKKYEAQWNCLGDRLKEHRASLRANRLKNRAQAQALAKIALEQRPPSPPEPFPENTEDDVKTSETSGSFWSRQNQDRPADPSSVLPLLSPSKVAQKPPESHLRIDPPRDEIIPTIELEDVEEEPEPPRPSQSKFSSDLPNTTDLKAILDKIQGKNQSDGPNEPTPESKKSLLPTPQVPSKKNSMPQVSESRRGNLEIPSRNQEQTQEDYLFERRDSVERVCETELVPDEIMHEEMHEEMQWRNEMARRKLESQADELFQNPMPAQLGRAGNLRETIEIERRMDEDELELQTPAEIALTPFKNSPWFLSHHYEWLDHVSIHEPDPIIRETHVHVLDDEVEELLQKQAKPDVRAVEIVDEEEEDFDMRFSDSPWLPLHLEGLDHPSYSSKEKRLELGGKGPDWYDSPWRELHTEDLDYPYESEFQRLKRKAAEPLPFKPISFDDSYDIDALMIDRRPKIGAKNEKKGEKSTPLAEPMAEACQVWDDDAEEFVECHNYTDRSYEASRNYRRSPRRERIMMSRSPPPVTRGVVKTVEKEARGGRGAVTEVESDLIGFVTMMNVVDGAEIPVLIEKWEEGSMQFTTGTWKESLATTGVVNSVHGIGIAVLLFGIRTKVSTKTAINVDLMIENPASVELIENVDSLKYRRPAFVAKRHQSRSPPWEEHRSKKKSPPSSNNPQNDWFATAFAELDSDIPPPPKLYGNNASDIATIEDDGFEEYAPPPPPSLKENRAVKDNTDGVLMNKSPQVCERRAVPVRREPNVDVDTLLFPPGRNSRPDLIVIFIRGTPGAGKSHIAKLIKEKETEYGSSAPRIFGLDDYFLVESEQFIADASGRRVKTRVMKYEYDADMEENYRQSLIKVFKKTIDDGHFSFIIVDSIHDKVRHFEEMASYAQLKGFQIYVIEMYADAEVCHQRNLHDRTLKEIEDMLNGWEVTPTTYNVLGIERLFQDPIEEVEMKDEMEEIPEAPTGRQLEEDFDEGESSGSYVMSKWEKMEMSDETLDKLDCMRMKKKNEEIDTAEEWLKMHADDRGSDKQVKRVRWKDIETITEQTRMREIGFVVGQNNWQDLNDPGFAKSALVQVKYFDRDS</sequence>
<feature type="compositionally biased region" description="Polar residues" evidence="21">
    <location>
        <begin position="427"/>
        <end position="452"/>
    </location>
</feature>
<keyword evidence="10 20" id="KW-0819">tRNA processing</keyword>
<comment type="function">
    <text evidence="20">Specifically methylates the N1 position of guanosine-37 in various cytoplasmic and mitochondrial tRNAs. Methylation is not dependent on the nature of the nucleoside 5' of the target nucleoside. This is the first step in the biosynthesis of wybutosine (yW), a modified base adjacent to the anticodon of tRNAs and required for accurate decoding.</text>
</comment>
<keyword evidence="8 20" id="KW-0808">Transferase</keyword>
<dbReference type="GO" id="GO:0005759">
    <property type="term" value="C:mitochondrial matrix"/>
    <property type="evidence" value="ECO:0007669"/>
    <property type="project" value="UniProtKB-SubCell"/>
</dbReference>
<evidence type="ECO:0000256" key="19">
    <source>
        <dbReference type="ARBA" id="ARBA00065932"/>
    </source>
</evidence>
<protein>
    <recommendedName>
        <fullName evidence="20">tRNA (guanine(37)-N1)-methyltransferase</fullName>
        <ecNumber evidence="20">2.1.1.228</ecNumber>
    </recommendedName>
    <alternativeName>
        <fullName evidence="20">M1G-methyltransferase</fullName>
    </alternativeName>
    <alternativeName>
        <fullName evidence="20">tRNA [GM37] methyltransferase</fullName>
    </alternativeName>
    <alternativeName>
        <fullName evidence="20">tRNA methyltransferase 5 homolog</fullName>
    </alternativeName>
</protein>
<dbReference type="FunFam" id="3.30.300.110:FF:000001">
    <property type="entry name" value="tRNA (guanine(37)-N1)-methyltransferase"/>
    <property type="match status" value="1"/>
</dbReference>
<evidence type="ECO:0000259" key="22">
    <source>
        <dbReference type="PROSITE" id="PS51684"/>
    </source>
</evidence>
<keyword evidence="6" id="KW-1017">Isopeptide bond</keyword>
<reference evidence="23" key="1">
    <citation type="submission" date="2020-11" db="EMBL/GenBank/DDBJ databases">
        <authorList>
            <person name="Tran Van P."/>
        </authorList>
    </citation>
    <scope>NUCLEOTIDE SEQUENCE</scope>
</reference>
<evidence type="ECO:0000256" key="5">
    <source>
        <dbReference type="ARBA" id="ARBA00022491"/>
    </source>
</evidence>
<evidence type="ECO:0000256" key="21">
    <source>
        <dbReference type="SAM" id="MobiDB-lite"/>
    </source>
</evidence>
<evidence type="ECO:0000256" key="20">
    <source>
        <dbReference type="HAMAP-Rule" id="MF_03152"/>
    </source>
</evidence>
<feature type="compositionally biased region" description="Polar residues" evidence="21">
    <location>
        <begin position="638"/>
        <end position="647"/>
    </location>
</feature>
<dbReference type="PROSITE" id="PS51684">
    <property type="entry name" value="SAM_MT_TRM5_TYW2"/>
    <property type="match status" value="1"/>
</dbReference>
<evidence type="ECO:0000256" key="6">
    <source>
        <dbReference type="ARBA" id="ARBA00022499"/>
    </source>
</evidence>
<name>A0A7R9GAM9_9CRUS</name>
<feature type="compositionally biased region" description="Low complexity" evidence="21">
    <location>
        <begin position="872"/>
        <end position="882"/>
    </location>
</feature>
<comment type="similarity">
    <text evidence="20">Belongs to the TRM5 / TYW2 family.</text>
</comment>
<dbReference type="GO" id="GO:0032204">
    <property type="term" value="P:regulation of telomere maintenance"/>
    <property type="evidence" value="ECO:0007669"/>
    <property type="project" value="TreeGrafter"/>
</dbReference>
<accession>A0A7R9GAM9</accession>
<feature type="compositionally biased region" description="Polar residues" evidence="21">
    <location>
        <begin position="921"/>
        <end position="934"/>
    </location>
</feature>
<comment type="similarity">
    <text evidence="2">Belongs to the class I-like SAM-binding methyltransferase superfamily. TRM5/TYW2 family.</text>
</comment>
<evidence type="ECO:0000256" key="7">
    <source>
        <dbReference type="ARBA" id="ARBA00022603"/>
    </source>
</evidence>
<evidence type="ECO:0000256" key="2">
    <source>
        <dbReference type="ARBA" id="ARBA00009775"/>
    </source>
</evidence>
<keyword evidence="7 20" id="KW-0489">Methyltransferase</keyword>
<keyword evidence="9 20" id="KW-0949">S-adenosyl-L-methionine</keyword>
<comment type="subunit">
    <text evidence="19">Interacts with PPP1CA and NCOA5. Forms a complex with ILF2, ILF3, KHDRBS1, RBMX, NCOA5 and PPP1CA.</text>
</comment>
<dbReference type="InterPro" id="IPR056744">
    <property type="entry name" value="TRM5/TYW2-like_N"/>
</dbReference>
<dbReference type="GO" id="GO:0016301">
    <property type="term" value="F:kinase activity"/>
    <property type="evidence" value="ECO:0007669"/>
    <property type="project" value="InterPro"/>
</dbReference>